<dbReference type="GO" id="GO:0004016">
    <property type="term" value="F:adenylate cyclase activity"/>
    <property type="evidence" value="ECO:0007669"/>
    <property type="project" value="TreeGrafter"/>
</dbReference>
<dbReference type="RefSeq" id="WP_108149264.1">
    <property type="nucleotide sequence ID" value="NZ_CP026304.1"/>
</dbReference>
<dbReference type="PRINTS" id="PR00038">
    <property type="entry name" value="HTHLUXR"/>
</dbReference>
<dbReference type="CDD" id="cd06170">
    <property type="entry name" value="LuxR_C_like"/>
    <property type="match status" value="1"/>
</dbReference>
<dbReference type="SUPFAM" id="SSF46894">
    <property type="entry name" value="C-terminal effector domain of the bipartite response regulators"/>
    <property type="match status" value="1"/>
</dbReference>
<name>A0A2R4T3D1_9ACTN</name>
<evidence type="ECO:0000313" key="5">
    <source>
        <dbReference type="EMBL" id="AVZ73587.1"/>
    </source>
</evidence>
<dbReference type="SMART" id="SM00421">
    <property type="entry name" value="HTH_LUXR"/>
    <property type="match status" value="1"/>
</dbReference>
<dbReference type="PANTHER" id="PTHR16305">
    <property type="entry name" value="TESTICULAR SOLUBLE ADENYLYL CYCLASE"/>
    <property type="match status" value="1"/>
</dbReference>
<dbReference type="KEGG" id="slk:SLUN_16820"/>
<dbReference type="InterPro" id="IPR036388">
    <property type="entry name" value="WH-like_DNA-bd_sf"/>
</dbReference>
<accession>A0A2R4T3D1</accession>
<feature type="domain" description="HTH luxR-type" evidence="4">
    <location>
        <begin position="879"/>
        <end position="944"/>
    </location>
</feature>
<proteinExistence type="predicted"/>
<evidence type="ECO:0000313" key="6">
    <source>
        <dbReference type="Proteomes" id="UP000244201"/>
    </source>
</evidence>
<sequence length="947" mass="100248">MREREWETAVREPLASAAPDATVLVLADGAAGTGKTRFVKWLLALPEFGGVPCLKVTFTASGTVVLQESARPKGIASAVPRTGYLRPAGTRPVALVPPGPTPLGASSLGGLAASLDTGAPVLLVAEDVHRAHERDAHALRTLLADPPAALRAVLTYRPEELASPGLVLGAPVGYPAEMSLVRLRLGPLDEAEVRRMAVEALGEDRCSAQFISRLYERSGGIAQAVADLVTGLKTAGPFPGGRPTVAGRDRLTARHVDEAAVPVRLTELVIGRMAALDEETRRLTWAAAVLDEAATEDELSSMAALSADSGRAALTAALSEAVLHELGLGQYGFRIPMEAAAVYQLLPGPVRRELHGRAVEELAARRPVPWARLARHQFVSGRTADWLQSVENAAREAVEAGDHQLAIALLEDALAHPRVGQSNRARLALMLARSAYSGLRSDQTVEVLRRLADDPELPDAARGEIRLDLGLLIGNQVGQGSEGRIELIKAVEELSGQPTLAARAMAALALPYWPSGPLADNLAWLRRAEATAAESGEATVQAAVAANRVTVLLSVGDGDGWRQLEQLPRESDDLRILQHSARGVCNAIDAAVWLGEYARARELLGEFPNLAARSGNLYQELGIEGTALLLDMVTGRWAGLAPRARAYVAEAGEMPYRAGDAMLVLGVLALAKGEWGQAGSWLSGAVGPSEEEAAVPLVAAASGGRIRLALARQDLAAAAREAADAWARLQAKAVWVWAAELSPWAVEATIRAGELDTARKMVDEFAAGIESRQTPAATAALMWCQALLAEADGAFSEAVENFRRARACYQALPRPYEAALAAEAGGRCALAGSPETTADISELTAAAQELEALGATWDVARVRAELRAHPSAERRPQGRPRYGERLSPREQEVAELAGAGLSNREIAATLHLSPRTVEQHVARALKKLGAVSRHDLALTDGDGKPGR</sequence>
<evidence type="ECO:0000256" key="2">
    <source>
        <dbReference type="ARBA" id="ARBA00022840"/>
    </source>
</evidence>
<dbReference type="GeneID" id="55656929"/>
<evidence type="ECO:0000256" key="1">
    <source>
        <dbReference type="ARBA" id="ARBA00022741"/>
    </source>
</evidence>
<dbReference type="InterPro" id="IPR027417">
    <property type="entry name" value="P-loop_NTPase"/>
</dbReference>
<dbReference type="OrthoDB" id="5476461at2"/>
<dbReference type="Gene3D" id="1.10.10.10">
    <property type="entry name" value="Winged helix-like DNA-binding domain superfamily/Winged helix DNA-binding domain"/>
    <property type="match status" value="1"/>
</dbReference>
<reference evidence="5 6" key="1">
    <citation type="submission" date="2018-01" db="EMBL/GenBank/DDBJ databases">
        <title>Complete genome sequence of Streptomyces lunaelactis MM109T, a Ferroverdin A producer isolated from cave moonmilk deposits.</title>
        <authorList>
            <person name="Naome A."/>
            <person name="Martinet L."/>
            <person name="Maciejewska M."/>
            <person name="Anderssen S."/>
            <person name="Adam D."/>
            <person name="Tenconi E."/>
            <person name="Deflandre B."/>
            <person name="Arguelles-Arias A."/>
            <person name="Calusinska M."/>
            <person name="Copieters W."/>
            <person name="Karim L."/>
            <person name="Hanikenne M."/>
            <person name="Baurain D."/>
            <person name="van Wezel G."/>
            <person name="Smargiasso N."/>
            <person name="de Pauw E."/>
            <person name="Delfosse P."/>
            <person name="Rigali S."/>
        </authorList>
    </citation>
    <scope>NUCLEOTIDE SEQUENCE [LARGE SCALE GENOMIC DNA]</scope>
    <source>
        <strain evidence="5 6">MM109</strain>
    </source>
</reference>
<organism evidence="5 6">
    <name type="scientific">Streptomyces lunaelactis</name>
    <dbReference type="NCBI Taxonomy" id="1535768"/>
    <lineage>
        <taxon>Bacteria</taxon>
        <taxon>Bacillati</taxon>
        <taxon>Actinomycetota</taxon>
        <taxon>Actinomycetes</taxon>
        <taxon>Kitasatosporales</taxon>
        <taxon>Streptomycetaceae</taxon>
        <taxon>Streptomyces</taxon>
    </lineage>
</organism>
<dbReference type="GO" id="GO:0006355">
    <property type="term" value="P:regulation of DNA-templated transcription"/>
    <property type="evidence" value="ECO:0007669"/>
    <property type="project" value="InterPro"/>
</dbReference>
<dbReference type="PROSITE" id="PS00622">
    <property type="entry name" value="HTH_LUXR_1"/>
    <property type="match status" value="1"/>
</dbReference>
<dbReference type="GO" id="GO:0005737">
    <property type="term" value="C:cytoplasm"/>
    <property type="evidence" value="ECO:0007669"/>
    <property type="project" value="TreeGrafter"/>
</dbReference>
<dbReference type="GO" id="GO:0003677">
    <property type="term" value="F:DNA binding"/>
    <property type="evidence" value="ECO:0007669"/>
    <property type="project" value="InterPro"/>
</dbReference>
<dbReference type="GO" id="GO:0005524">
    <property type="term" value="F:ATP binding"/>
    <property type="evidence" value="ECO:0007669"/>
    <property type="project" value="UniProtKB-KW"/>
</dbReference>
<dbReference type="Pfam" id="PF00196">
    <property type="entry name" value="GerE"/>
    <property type="match status" value="1"/>
</dbReference>
<gene>
    <name evidence="5" type="ORF">SLUN_16820</name>
</gene>
<keyword evidence="2" id="KW-0067">ATP-binding</keyword>
<dbReference type="Proteomes" id="UP000244201">
    <property type="component" value="Chromosome"/>
</dbReference>
<dbReference type="SUPFAM" id="SSF52540">
    <property type="entry name" value="P-loop containing nucleoside triphosphate hydrolases"/>
    <property type="match status" value="1"/>
</dbReference>
<keyword evidence="6" id="KW-1185">Reference proteome</keyword>
<dbReference type="InterPro" id="IPR016032">
    <property type="entry name" value="Sig_transdc_resp-reg_C-effctor"/>
</dbReference>
<keyword evidence="1" id="KW-0547">Nucleotide-binding</keyword>
<dbReference type="InterPro" id="IPR000792">
    <property type="entry name" value="Tscrpt_reg_LuxR_C"/>
</dbReference>
<evidence type="ECO:0000256" key="3">
    <source>
        <dbReference type="SAM" id="MobiDB-lite"/>
    </source>
</evidence>
<dbReference type="AlphaFoldDB" id="A0A2R4T3D1"/>
<protein>
    <submittedName>
        <fullName evidence="5">Helix-turn-helix transcriptional regulator</fullName>
    </submittedName>
</protein>
<dbReference type="PROSITE" id="PS50043">
    <property type="entry name" value="HTH_LUXR_2"/>
    <property type="match status" value="1"/>
</dbReference>
<dbReference type="PANTHER" id="PTHR16305:SF35">
    <property type="entry name" value="TRANSCRIPTIONAL ACTIVATOR DOMAIN"/>
    <property type="match status" value="1"/>
</dbReference>
<dbReference type="EMBL" id="CP026304">
    <property type="protein sequence ID" value="AVZ73587.1"/>
    <property type="molecule type" value="Genomic_DNA"/>
</dbReference>
<feature type="region of interest" description="Disordered" evidence="3">
    <location>
        <begin position="868"/>
        <end position="887"/>
    </location>
</feature>
<evidence type="ECO:0000259" key="4">
    <source>
        <dbReference type="PROSITE" id="PS50043"/>
    </source>
</evidence>